<organism evidence="8">
    <name type="scientific">Brachypodium distachyon</name>
    <name type="common">Purple false brome</name>
    <name type="synonym">Trachynia distachya</name>
    <dbReference type="NCBI Taxonomy" id="15368"/>
    <lineage>
        <taxon>Eukaryota</taxon>
        <taxon>Viridiplantae</taxon>
        <taxon>Streptophyta</taxon>
        <taxon>Embryophyta</taxon>
        <taxon>Tracheophyta</taxon>
        <taxon>Spermatophyta</taxon>
        <taxon>Magnoliopsida</taxon>
        <taxon>Liliopsida</taxon>
        <taxon>Poales</taxon>
        <taxon>Poaceae</taxon>
        <taxon>BOP clade</taxon>
        <taxon>Pooideae</taxon>
        <taxon>Stipodae</taxon>
        <taxon>Brachypodieae</taxon>
        <taxon>Brachypodium</taxon>
    </lineage>
</organism>
<dbReference type="KEGG" id="bdi:100836488"/>
<feature type="region of interest" description="Disordered" evidence="6">
    <location>
        <begin position="72"/>
        <end position="94"/>
    </location>
</feature>
<feature type="region of interest" description="Disordered" evidence="6">
    <location>
        <begin position="585"/>
        <end position="638"/>
    </location>
</feature>
<dbReference type="GO" id="GO:0034244">
    <property type="term" value="P:negative regulation of transcription elongation by RNA polymerase II"/>
    <property type="evidence" value="ECO:0007669"/>
    <property type="project" value="InterPro"/>
</dbReference>
<feature type="domain" description="AIPP2-like SPOC-like" evidence="7">
    <location>
        <begin position="684"/>
        <end position="808"/>
    </location>
</feature>
<dbReference type="InterPro" id="IPR011011">
    <property type="entry name" value="Znf_FYVE_PHD"/>
</dbReference>
<keyword evidence="10" id="KW-1185">Reference proteome</keyword>
<gene>
    <name evidence="9" type="primary">LOC100836488</name>
    <name evidence="8" type="ORF">BRADI_4g25090v3</name>
</gene>
<dbReference type="Gene3D" id="3.30.40.10">
    <property type="entry name" value="Zinc/RING finger domain, C3HC4 (zinc finger)"/>
    <property type="match status" value="1"/>
</dbReference>
<feature type="compositionally biased region" description="Basic residues" evidence="6">
    <location>
        <begin position="84"/>
        <end position="94"/>
    </location>
</feature>
<feature type="region of interest" description="Disordered" evidence="6">
    <location>
        <begin position="341"/>
        <end position="386"/>
    </location>
</feature>
<evidence type="ECO:0000256" key="6">
    <source>
        <dbReference type="SAM" id="MobiDB-lite"/>
    </source>
</evidence>
<dbReference type="SUPFAM" id="SSF57903">
    <property type="entry name" value="FYVE/PHD zinc finger"/>
    <property type="match status" value="1"/>
</dbReference>
<evidence type="ECO:0000256" key="1">
    <source>
        <dbReference type="ARBA" id="ARBA00022723"/>
    </source>
</evidence>
<dbReference type="STRING" id="15368.A0A0Q3IT82"/>
<dbReference type="Pfam" id="PF23121">
    <property type="entry name" value="SPOC_AIPP2"/>
    <property type="match status" value="1"/>
</dbReference>
<feature type="compositionally biased region" description="Low complexity" evidence="6">
    <location>
        <begin position="513"/>
        <end position="525"/>
    </location>
</feature>
<feature type="compositionally biased region" description="Basic and acidic residues" evidence="6">
    <location>
        <begin position="585"/>
        <end position="596"/>
    </location>
</feature>
<feature type="region of interest" description="Disordered" evidence="6">
    <location>
        <begin position="466"/>
        <end position="561"/>
    </location>
</feature>
<name>A0A0Q3IT82_BRADI</name>
<feature type="compositionally biased region" description="Polar residues" evidence="6">
    <location>
        <begin position="601"/>
        <end position="614"/>
    </location>
</feature>
<keyword evidence="3" id="KW-0862">Zinc</keyword>
<reference evidence="9" key="3">
    <citation type="submission" date="2018-08" db="UniProtKB">
        <authorList>
            <consortium name="EnsemblPlants"/>
        </authorList>
    </citation>
    <scope>IDENTIFICATION</scope>
    <source>
        <strain evidence="9">cv. Bd21</strain>
    </source>
</reference>
<keyword evidence="2" id="KW-0863">Zinc-finger</keyword>
<dbReference type="ExpressionAtlas" id="A0A0Q3IT82">
    <property type="expression patterns" value="baseline"/>
</dbReference>
<sequence>MDLVCEECGDSGIRDALLPCVGCKETARHRYCLDKVVLDPSVVEWWCNDCLPKQNEATLEDVANQRQLRNTHLGPPMISESNMKKKKVTKARGPRRTITVGRRKDHIDARTKHILSGDISKWGHSTNKLLEKRSDSSDARSEHALNSCEMSIGEMSNGNDSEETSEVKNGHLVCAAERIDGSSHLALEHASKIEEANNLQKPMGDLELKRPDLSNFMDGCFSSSKYVEDSVPGGGNGDSFSRTNDVQQSCPVIAAKSHPTSANMEQADGMVVSVEKLQPFKAVKGSNKTVLPSDSPNHSKLMQGSNWKTRNVDALNPFRGCLYSWSKVAKRSRRYELGNPAVEEDNAETTKCSADEVTAGPRMEKHGGSNSSMAKGNSDEGNRRSDGLLLSTKDKMQVQLSGEAHSICDEHSDRVNSPNVISEISDPTSAHGDQVARNLESNAGKTSSPAGRKAICKQVLEEEAVNSDPLSSKYLSPCESTKVNPRKRKQLKSYTPEETENQKSRDVKHKNVGAAGSKSGKLAGLRTDSQSLPRKDSGSHDKVAEHSEMGKDKKKDRSLLKENGLKNQGIYIEKNREALLLRNLDHQSSKNHEQVKKQRSKGGNTVETSAASRSSKNHKQGKQRSKGENGDGNSAVRNIDAGCAENNASQLPLQTAITEDRCGLSRTPLVSEYICAHPVDKPNWSGIMKIEGDYIPLAAHLSTKAGMKVQEQSRSLPPILKVTKLSTSRSCPNPWEGSTPTADSIDFYFFSGDIRPNKELDQLVKHVADSGCVLEAVVGLAKLFLFPSVVLPGEYQMFEEKYYLWGVFQSKKEKRKRLAPAEQGCTAHAVEKKHVQKQHLSYQAHKVPCRDTMDQEMPLVNGVMHSKNQPLLVET</sequence>
<dbReference type="PANTHER" id="PTHR33304">
    <property type="match status" value="1"/>
</dbReference>
<reference evidence="8" key="2">
    <citation type="submission" date="2017-06" db="EMBL/GenBank/DDBJ databases">
        <title>WGS assembly of Brachypodium distachyon.</title>
        <authorList>
            <consortium name="The International Brachypodium Initiative"/>
            <person name="Lucas S."/>
            <person name="Harmon-Smith M."/>
            <person name="Lail K."/>
            <person name="Tice H."/>
            <person name="Grimwood J."/>
            <person name="Bruce D."/>
            <person name="Barry K."/>
            <person name="Shu S."/>
            <person name="Lindquist E."/>
            <person name="Wang M."/>
            <person name="Pitluck S."/>
            <person name="Vogel J.P."/>
            <person name="Garvin D.F."/>
            <person name="Mockler T.C."/>
            <person name="Schmutz J."/>
            <person name="Rokhsar D."/>
            <person name="Bevan M.W."/>
        </authorList>
    </citation>
    <scope>NUCLEOTIDE SEQUENCE</scope>
    <source>
        <strain evidence="8">Bd21</strain>
    </source>
</reference>
<evidence type="ECO:0000256" key="5">
    <source>
        <dbReference type="ARBA" id="ARBA00023163"/>
    </source>
</evidence>
<dbReference type="FunCoup" id="A0A0Q3IT82">
    <property type="interactions" value="145"/>
</dbReference>
<dbReference type="OrthoDB" id="1932206at2759"/>
<evidence type="ECO:0000259" key="7">
    <source>
        <dbReference type="Pfam" id="PF23121"/>
    </source>
</evidence>
<dbReference type="Gramene" id="KQJ89360">
    <property type="protein sequence ID" value="KQJ89360"/>
    <property type="gene ID" value="BRADI_4g25090v3"/>
</dbReference>
<accession>A0A0Q3IT82</accession>
<dbReference type="RefSeq" id="XP_010237933.1">
    <property type="nucleotide sequence ID" value="XM_010239631.3"/>
</dbReference>
<feature type="compositionally biased region" description="Basic and acidic residues" evidence="6">
    <location>
        <begin position="533"/>
        <end position="561"/>
    </location>
</feature>
<evidence type="ECO:0000313" key="9">
    <source>
        <dbReference type="EnsemblPlants" id="KQJ89360"/>
    </source>
</evidence>
<evidence type="ECO:0000256" key="2">
    <source>
        <dbReference type="ARBA" id="ARBA00022771"/>
    </source>
</evidence>
<reference evidence="8 9" key="1">
    <citation type="journal article" date="2010" name="Nature">
        <title>Genome sequencing and analysis of the model grass Brachypodium distachyon.</title>
        <authorList>
            <consortium name="International Brachypodium Initiative"/>
        </authorList>
    </citation>
    <scope>NUCLEOTIDE SEQUENCE [LARGE SCALE GENOMIC DNA]</scope>
    <source>
        <strain evidence="8 9">Bd21</strain>
    </source>
</reference>
<keyword evidence="1" id="KW-0479">Metal-binding</keyword>
<proteinExistence type="predicted"/>
<keyword evidence="4" id="KW-0805">Transcription regulation</keyword>
<feature type="region of interest" description="Disordered" evidence="6">
    <location>
        <begin position="405"/>
        <end position="434"/>
    </location>
</feature>
<protein>
    <recommendedName>
        <fullName evidence="7">AIPP2-like SPOC-like domain-containing protein</fullName>
    </recommendedName>
</protein>
<evidence type="ECO:0000313" key="10">
    <source>
        <dbReference type="Proteomes" id="UP000008810"/>
    </source>
</evidence>
<evidence type="ECO:0000256" key="4">
    <source>
        <dbReference type="ARBA" id="ARBA00023015"/>
    </source>
</evidence>
<dbReference type="AlphaFoldDB" id="A0A0Q3IT82"/>
<dbReference type="PANTHER" id="PTHR33304:SF49">
    <property type="entry name" value="OS12G0161500 PROTEIN"/>
    <property type="match status" value="1"/>
</dbReference>
<dbReference type="InterPro" id="IPR013083">
    <property type="entry name" value="Znf_RING/FYVE/PHD"/>
</dbReference>
<dbReference type="EnsemblPlants" id="KQJ89360">
    <property type="protein sequence ID" value="KQJ89360"/>
    <property type="gene ID" value="BRADI_4g25090v3"/>
</dbReference>
<dbReference type="InterPro" id="IPR056280">
    <property type="entry name" value="AIPP2-like_SPOC"/>
</dbReference>
<keyword evidence="5" id="KW-0804">Transcription</keyword>
<dbReference type="Proteomes" id="UP000008810">
    <property type="component" value="Chromosome 4"/>
</dbReference>
<feature type="compositionally biased region" description="Polar residues" evidence="6">
    <location>
        <begin position="468"/>
        <end position="483"/>
    </location>
</feature>
<dbReference type="EMBL" id="CM000883">
    <property type="protein sequence ID" value="KQJ89360.1"/>
    <property type="molecule type" value="Genomic_DNA"/>
</dbReference>
<dbReference type="GO" id="GO:0008270">
    <property type="term" value="F:zinc ion binding"/>
    <property type="evidence" value="ECO:0007669"/>
    <property type="project" value="UniProtKB-KW"/>
</dbReference>
<dbReference type="InterPro" id="IPR049914">
    <property type="entry name" value="PHD1-3/5-6"/>
</dbReference>
<dbReference type="GO" id="GO:0140566">
    <property type="term" value="F:histone reader activity"/>
    <property type="evidence" value="ECO:0007669"/>
    <property type="project" value="InterPro"/>
</dbReference>
<feature type="compositionally biased region" description="Basic residues" evidence="6">
    <location>
        <begin position="615"/>
        <end position="624"/>
    </location>
</feature>
<dbReference type="GeneID" id="100836488"/>
<evidence type="ECO:0000313" key="8">
    <source>
        <dbReference type="EMBL" id="KQJ89360.1"/>
    </source>
</evidence>
<feature type="compositionally biased region" description="Polar residues" evidence="6">
    <location>
        <begin position="415"/>
        <end position="428"/>
    </location>
</feature>
<evidence type="ECO:0000256" key="3">
    <source>
        <dbReference type="ARBA" id="ARBA00022833"/>
    </source>
</evidence>
<feature type="compositionally biased region" description="Basic and acidic residues" evidence="6">
    <location>
        <begin position="377"/>
        <end position="386"/>
    </location>
</feature>